<gene>
    <name evidence="1" type="ORF">Psi01_32510</name>
</gene>
<proteinExistence type="predicted"/>
<name>A0A8J3SDF1_9ACTN</name>
<dbReference type="EMBL" id="BOOJ01000028">
    <property type="protein sequence ID" value="GIH92621.1"/>
    <property type="molecule type" value="Genomic_DNA"/>
</dbReference>
<protein>
    <submittedName>
        <fullName evidence="1">Uncharacterized protein</fullName>
    </submittedName>
</protein>
<organism evidence="1 2">
    <name type="scientific">Planobispora siamensis</name>
    <dbReference type="NCBI Taxonomy" id="936338"/>
    <lineage>
        <taxon>Bacteria</taxon>
        <taxon>Bacillati</taxon>
        <taxon>Actinomycetota</taxon>
        <taxon>Actinomycetes</taxon>
        <taxon>Streptosporangiales</taxon>
        <taxon>Streptosporangiaceae</taxon>
        <taxon>Planobispora</taxon>
    </lineage>
</organism>
<dbReference type="AlphaFoldDB" id="A0A8J3SDF1"/>
<reference evidence="1 2" key="1">
    <citation type="submission" date="2021-01" db="EMBL/GenBank/DDBJ databases">
        <title>Whole genome shotgun sequence of Planobispora siamensis NBRC 107568.</title>
        <authorList>
            <person name="Komaki H."/>
            <person name="Tamura T."/>
        </authorList>
    </citation>
    <scope>NUCLEOTIDE SEQUENCE [LARGE SCALE GENOMIC DNA]</scope>
    <source>
        <strain evidence="1 2">NBRC 107568</strain>
    </source>
</reference>
<keyword evidence="2" id="KW-1185">Reference proteome</keyword>
<dbReference type="Proteomes" id="UP000619788">
    <property type="component" value="Unassembled WGS sequence"/>
</dbReference>
<evidence type="ECO:0000313" key="2">
    <source>
        <dbReference type="Proteomes" id="UP000619788"/>
    </source>
</evidence>
<comment type="caution">
    <text evidence="1">The sequence shown here is derived from an EMBL/GenBank/DDBJ whole genome shotgun (WGS) entry which is preliminary data.</text>
</comment>
<accession>A0A8J3SDF1</accession>
<evidence type="ECO:0000313" key="1">
    <source>
        <dbReference type="EMBL" id="GIH92621.1"/>
    </source>
</evidence>
<sequence>MDAVSTVTAVARRTRFPFIIILPSGRVREADGDVKIPTRSALPRPWLARGAPAWSAGMFRHDAAAVSLGGF</sequence>